<comment type="catalytic activity">
    <reaction evidence="1">
        <text>ATP + protein L-histidine = ADP + protein N-phospho-L-histidine.</text>
        <dbReference type="EC" id="2.7.13.3"/>
    </reaction>
</comment>
<dbReference type="InterPro" id="IPR003594">
    <property type="entry name" value="HATPase_dom"/>
</dbReference>
<organism evidence="8 9">
    <name type="scientific">Lacrimispora xylanisolvens</name>
    <dbReference type="NCBI Taxonomy" id="384636"/>
    <lineage>
        <taxon>Bacteria</taxon>
        <taxon>Bacillati</taxon>
        <taxon>Bacillota</taxon>
        <taxon>Clostridia</taxon>
        <taxon>Lachnospirales</taxon>
        <taxon>Lachnospiraceae</taxon>
        <taxon>Lacrimispora</taxon>
    </lineage>
</organism>
<dbReference type="EC" id="2.7.13.3" evidence="2"/>
<dbReference type="Gene3D" id="1.10.287.130">
    <property type="match status" value="1"/>
</dbReference>
<proteinExistence type="predicted"/>
<dbReference type="RefSeq" id="WP_104438561.1">
    <property type="nucleotide sequence ID" value="NZ_PTJA01000012.1"/>
</dbReference>
<keyword evidence="9" id="KW-1185">Reference proteome</keyword>
<dbReference type="PRINTS" id="PR00344">
    <property type="entry name" value="BCTRLSENSOR"/>
</dbReference>
<dbReference type="SUPFAM" id="SSF47384">
    <property type="entry name" value="Homodimeric domain of signal transducing histidine kinase"/>
    <property type="match status" value="1"/>
</dbReference>
<evidence type="ECO:0000256" key="4">
    <source>
        <dbReference type="ARBA" id="ARBA00022777"/>
    </source>
</evidence>
<protein>
    <recommendedName>
        <fullName evidence="2">histidine kinase</fullName>
        <ecNumber evidence="2">2.7.13.3</ecNumber>
    </recommendedName>
</protein>
<keyword evidence="6" id="KW-1133">Transmembrane helix</keyword>
<keyword evidence="6" id="KW-0472">Membrane</keyword>
<keyword evidence="4 8" id="KW-0808">Transferase</keyword>
<evidence type="ECO:0000313" key="8">
    <source>
        <dbReference type="EMBL" id="PPK78854.1"/>
    </source>
</evidence>
<evidence type="ECO:0000259" key="7">
    <source>
        <dbReference type="PROSITE" id="PS50109"/>
    </source>
</evidence>
<dbReference type="InterPro" id="IPR005467">
    <property type="entry name" value="His_kinase_dom"/>
</dbReference>
<dbReference type="InterPro" id="IPR036097">
    <property type="entry name" value="HisK_dim/P_sf"/>
</dbReference>
<feature type="transmembrane region" description="Helical" evidence="6">
    <location>
        <begin position="12"/>
        <end position="35"/>
    </location>
</feature>
<dbReference type="CDD" id="cd00082">
    <property type="entry name" value="HisKA"/>
    <property type="match status" value="1"/>
</dbReference>
<comment type="caution">
    <text evidence="8">The sequence shown here is derived from an EMBL/GenBank/DDBJ whole genome shotgun (WGS) entry which is preliminary data.</text>
</comment>
<evidence type="ECO:0000256" key="5">
    <source>
        <dbReference type="ARBA" id="ARBA00023012"/>
    </source>
</evidence>
<evidence type="ECO:0000256" key="6">
    <source>
        <dbReference type="SAM" id="Phobius"/>
    </source>
</evidence>
<dbReference type="CDD" id="cd00075">
    <property type="entry name" value="HATPase"/>
    <property type="match status" value="1"/>
</dbReference>
<accession>A0A2S6HMZ7</accession>
<dbReference type="PANTHER" id="PTHR43547">
    <property type="entry name" value="TWO-COMPONENT HISTIDINE KINASE"/>
    <property type="match status" value="1"/>
</dbReference>
<dbReference type="Pfam" id="PF02518">
    <property type="entry name" value="HATPase_c"/>
    <property type="match status" value="1"/>
</dbReference>
<reference evidence="8 9" key="1">
    <citation type="submission" date="2018-02" db="EMBL/GenBank/DDBJ databases">
        <title>Genomic Encyclopedia of Archaeal and Bacterial Type Strains, Phase II (KMG-II): from individual species to whole genera.</title>
        <authorList>
            <person name="Goeker M."/>
        </authorList>
    </citation>
    <scope>NUCLEOTIDE SEQUENCE [LARGE SCALE GENOMIC DNA]</scope>
    <source>
        <strain evidence="8 9">DSM 3808</strain>
    </source>
</reference>
<keyword evidence="6" id="KW-0812">Transmembrane</keyword>
<gene>
    <name evidence="8" type="ORF">BXY41_11213</name>
</gene>
<name>A0A2S6HMZ7_9FIRM</name>
<sequence>MKKSGYCTIFHIYLIFFLSLLGTVITAASLFYLLITVKTPAGINTRSDWPKTITENFKEYIVLTDGNPQILPEGLELLQENEIGLQIIDHSGNEQFSCQKPDQAHPSYSAPELFKLYQTGTLNGSKTTAFVGTVTDNGNDYAYILYFPMTISKITMYLNGDRFTDGKTIVFFILGMLFSVILISGLIYGFWTTHIMNRLTISIREISSRNYLPVHVNGAYKDLYLSLNTLDSEIKESDRLREQTETMRKEWIANITHDLKTPLSPIKGYAELLQEDGIKTEEQRKQYSQVILKNVSFMESLIHDLKLTYQLDNGMIPLNLQEQNFIRFLKELVIELLNNPEYEQRTIGFESSVETFLFTFDPVLLTRVFQNIILNSFVHGDENTAVTLQISVSDTMLLINVSDNGMGMSEEETHSIFQRYYRGTNTEPKSGGMGLGLAIAKSITELHGGIITVSSTPLIGTSFHIQFPIG</sequence>
<dbReference type="PANTHER" id="PTHR43547:SF2">
    <property type="entry name" value="HYBRID SIGNAL TRANSDUCTION HISTIDINE KINASE C"/>
    <property type="match status" value="1"/>
</dbReference>
<dbReference type="InterPro" id="IPR036890">
    <property type="entry name" value="HATPase_C_sf"/>
</dbReference>
<dbReference type="SMART" id="SM00388">
    <property type="entry name" value="HisKA"/>
    <property type="match status" value="1"/>
</dbReference>
<dbReference type="Pfam" id="PF00512">
    <property type="entry name" value="HisKA"/>
    <property type="match status" value="1"/>
</dbReference>
<keyword evidence="5" id="KW-0902">Two-component regulatory system</keyword>
<feature type="transmembrane region" description="Helical" evidence="6">
    <location>
        <begin position="141"/>
        <end position="158"/>
    </location>
</feature>
<feature type="transmembrane region" description="Helical" evidence="6">
    <location>
        <begin position="170"/>
        <end position="191"/>
    </location>
</feature>
<dbReference type="Proteomes" id="UP000237749">
    <property type="component" value="Unassembled WGS sequence"/>
</dbReference>
<dbReference type="SMART" id="SM00387">
    <property type="entry name" value="HATPase_c"/>
    <property type="match status" value="1"/>
</dbReference>
<dbReference type="OrthoDB" id="1933776at2"/>
<evidence type="ECO:0000313" key="9">
    <source>
        <dbReference type="Proteomes" id="UP000237749"/>
    </source>
</evidence>
<evidence type="ECO:0000256" key="3">
    <source>
        <dbReference type="ARBA" id="ARBA00022553"/>
    </source>
</evidence>
<dbReference type="InterPro" id="IPR003661">
    <property type="entry name" value="HisK_dim/P_dom"/>
</dbReference>
<evidence type="ECO:0000256" key="2">
    <source>
        <dbReference type="ARBA" id="ARBA00012438"/>
    </source>
</evidence>
<dbReference type="Gene3D" id="3.30.565.10">
    <property type="entry name" value="Histidine kinase-like ATPase, C-terminal domain"/>
    <property type="match status" value="1"/>
</dbReference>
<dbReference type="SUPFAM" id="SSF55874">
    <property type="entry name" value="ATPase domain of HSP90 chaperone/DNA topoisomerase II/histidine kinase"/>
    <property type="match status" value="1"/>
</dbReference>
<dbReference type="GO" id="GO:0000155">
    <property type="term" value="F:phosphorelay sensor kinase activity"/>
    <property type="evidence" value="ECO:0007669"/>
    <property type="project" value="InterPro"/>
</dbReference>
<evidence type="ECO:0000256" key="1">
    <source>
        <dbReference type="ARBA" id="ARBA00000085"/>
    </source>
</evidence>
<dbReference type="PROSITE" id="PS50109">
    <property type="entry name" value="HIS_KIN"/>
    <property type="match status" value="1"/>
</dbReference>
<keyword evidence="3" id="KW-0597">Phosphoprotein</keyword>
<dbReference type="EMBL" id="PTJA01000012">
    <property type="protein sequence ID" value="PPK78854.1"/>
    <property type="molecule type" value="Genomic_DNA"/>
</dbReference>
<feature type="domain" description="Histidine kinase" evidence="7">
    <location>
        <begin position="254"/>
        <end position="470"/>
    </location>
</feature>
<dbReference type="InterPro" id="IPR004358">
    <property type="entry name" value="Sig_transdc_His_kin-like_C"/>
</dbReference>
<keyword evidence="4 8" id="KW-0418">Kinase</keyword>
<dbReference type="AlphaFoldDB" id="A0A2S6HMZ7"/>